<keyword evidence="9 10" id="KW-0998">Cell outer membrane</keyword>
<evidence type="ECO:0000256" key="10">
    <source>
        <dbReference type="PROSITE-ProRule" id="PRU01360"/>
    </source>
</evidence>
<keyword evidence="8 16" id="KW-0675">Receptor</keyword>
<evidence type="ECO:0000256" key="12">
    <source>
        <dbReference type="SAM" id="SignalP"/>
    </source>
</evidence>
<evidence type="ECO:0000256" key="4">
    <source>
        <dbReference type="ARBA" id="ARBA00022452"/>
    </source>
</evidence>
<evidence type="ECO:0000256" key="1">
    <source>
        <dbReference type="ARBA" id="ARBA00004571"/>
    </source>
</evidence>
<dbReference type="InterPro" id="IPR012910">
    <property type="entry name" value="Plug_dom"/>
</dbReference>
<organism evidence="16 17">
    <name type="scientific">Sphingomonas sanguinis</name>
    <dbReference type="NCBI Taxonomy" id="33051"/>
    <lineage>
        <taxon>Bacteria</taxon>
        <taxon>Pseudomonadati</taxon>
        <taxon>Pseudomonadota</taxon>
        <taxon>Alphaproteobacteria</taxon>
        <taxon>Sphingomonadales</taxon>
        <taxon>Sphingomonadaceae</taxon>
        <taxon>Sphingomonas</taxon>
    </lineage>
</organism>
<feature type="signal peptide" evidence="12">
    <location>
        <begin position="1"/>
        <end position="27"/>
    </location>
</feature>
<evidence type="ECO:0000256" key="9">
    <source>
        <dbReference type="ARBA" id="ARBA00023237"/>
    </source>
</evidence>
<dbReference type="GO" id="GO:0038023">
    <property type="term" value="F:signaling receptor activity"/>
    <property type="evidence" value="ECO:0007669"/>
    <property type="project" value="InterPro"/>
</dbReference>
<proteinExistence type="inferred from homology"/>
<dbReference type="RefSeq" id="WP_167348873.1">
    <property type="nucleotide sequence ID" value="NZ_JABEOV010000010.1"/>
</dbReference>
<evidence type="ECO:0000256" key="11">
    <source>
        <dbReference type="RuleBase" id="RU003357"/>
    </source>
</evidence>
<keyword evidence="18" id="KW-1185">Reference proteome</keyword>
<comment type="caution">
    <text evidence="16">The sequence shown here is derived from an EMBL/GenBank/DDBJ whole genome shotgun (WGS) entry which is preliminary data.</text>
</comment>
<dbReference type="Pfam" id="PF07715">
    <property type="entry name" value="Plug"/>
    <property type="match status" value="1"/>
</dbReference>
<dbReference type="InterPro" id="IPR037066">
    <property type="entry name" value="Plug_dom_sf"/>
</dbReference>
<keyword evidence="4 10" id="KW-1134">Transmembrane beta strand</keyword>
<dbReference type="Proteomes" id="UP000557656">
    <property type="component" value="Unassembled WGS sequence"/>
</dbReference>
<feature type="domain" description="TonB-dependent receptor-like beta-barrel" evidence="13">
    <location>
        <begin position="245"/>
        <end position="668"/>
    </location>
</feature>
<dbReference type="Gene3D" id="2.40.170.20">
    <property type="entry name" value="TonB-dependent receptor, beta-barrel domain"/>
    <property type="match status" value="1"/>
</dbReference>
<feature type="domain" description="TonB-dependent receptor plug" evidence="14">
    <location>
        <begin position="69"/>
        <end position="167"/>
    </location>
</feature>
<dbReference type="PANTHER" id="PTHR32552:SF82">
    <property type="entry name" value="FCUA PROTEIN"/>
    <property type="match status" value="1"/>
</dbReference>
<accession>A0A7Y7UPT1</accession>
<keyword evidence="7 10" id="KW-0472">Membrane</keyword>
<dbReference type="NCBIfam" id="TIGR01783">
    <property type="entry name" value="TonB-siderophor"/>
    <property type="match status" value="1"/>
</dbReference>
<name>A0A7Y7UPT1_9SPHN</name>
<evidence type="ECO:0000313" key="15">
    <source>
        <dbReference type="EMBL" id="NNG53113.1"/>
    </source>
</evidence>
<dbReference type="GeneID" id="78484721"/>
<evidence type="ECO:0000256" key="8">
    <source>
        <dbReference type="ARBA" id="ARBA00023170"/>
    </source>
</evidence>
<evidence type="ECO:0000256" key="3">
    <source>
        <dbReference type="ARBA" id="ARBA00022448"/>
    </source>
</evidence>
<dbReference type="InterPro" id="IPR039426">
    <property type="entry name" value="TonB-dep_rcpt-like"/>
</dbReference>
<evidence type="ECO:0000256" key="7">
    <source>
        <dbReference type="ARBA" id="ARBA00023136"/>
    </source>
</evidence>
<keyword evidence="3 10" id="KW-0813">Transport</keyword>
<sequence length="698" mass="75427">MLAVSQARRARVLLLSMALVSTAPMFATPVLAQSIADTPTNEIVVTADRRDSFGADFVQAGTFRDARLVDTPLTVAIMTRSLLDAQQARSINDAVRNTAGVSQAQINTSIYSNLAVRGITLNNFTNVRWNGVLPVVNLIEQPIESLDRIEVLKGAAGLYYGFATPSGIVNLVTERPAAQPVTRVELQGDVNGSLGVHADVSRRFGTAGLRLNAGTGILPTGVRRTDGVRGFVSAAFDWKPADNVQVLLDGQYIYKSITEPTEFSLTAVNGTITLPPLPSPRQNLGADWMQARGKETNLLARVNYDFAPGWRFAGAVGRSYLTRDRAYSSFGRYDPVSGNGTLTVAQTTGNDYTNMVYRGDVSGVVRTGPIEHNLLVGLAFQTRDGNVPTAVRRTFAQNLYDPVAIPYQAPPPRIIPNPTRTEDLGFYVFDRASLGDWLQATIGWRKTRYTDVSRTSSYKVEPDTLSYGLMVKPVHWASVYANYIEGLEPGPIAQQIANNAGEILPAAISRQKEAGVKLEPMAGLLLTGTWFHIARPSAYLNSANVFVQDGEAVYEGGEFSAVGEVGRNLSITASAMTLSARQRTGAASVVGKQIENAAKFSGSLFAEYRLPDVPGLSVSAGLFRVGRRAVNAFNQGYAPGYTTFDLGGAYRFVLLGKMATIRAYGDNITDRRYWASTGSSLLAQGLPRTVRLSLSLDL</sequence>
<evidence type="ECO:0000259" key="14">
    <source>
        <dbReference type="Pfam" id="PF07715"/>
    </source>
</evidence>
<comment type="subcellular location">
    <subcellularLocation>
        <location evidence="1 10">Cell outer membrane</location>
        <topology evidence="1 10">Multi-pass membrane protein</topology>
    </subcellularLocation>
</comment>
<keyword evidence="6 11" id="KW-0798">TonB box</keyword>
<dbReference type="Pfam" id="PF00593">
    <property type="entry name" value="TonB_dep_Rec_b-barrel"/>
    <property type="match status" value="1"/>
</dbReference>
<reference evidence="17 18" key="1">
    <citation type="submission" date="2020-05" db="EMBL/GenBank/DDBJ databases">
        <title>Draft Genome Sequences of Sphingomonas sp. Isolated from the International Space Station.</title>
        <authorList>
            <person name="Bijlani S."/>
            <person name="Singh N.K."/>
            <person name="Mason C.E."/>
            <person name="Wang C.C."/>
            <person name="Venkateswaran K."/>
        </authorList>
    </citation>
    <scope>NUCLEOTIDE SEQUENCE [LARGE SCALE GENOMIC DNA]</scope>
    <source>
        <strain evidence="15 18">IIF7SW-B5</strain>
        <strain evidence="16">ISS-IIF7SWP</strain>
    </source>
</reference>
<dbReference type="Proteomes" id="UP000531581">
    <property type="component" value="Unassembled WGS sequence"/>
</dbReference>
<evidence type="ECO:0000313" key="17">
    <source>
        <dbReference type="Proteomes" id="UP000531581"/>
    </source>
</evidence>
<keyword evidence="5 10" id="KW-0812">Transmembrane</keyword>
<evidence type="ECO:0000256" key="5">
    <source>
        <dbReference type="ARBA" id="ARBA00022692"/>
    </source>
</evidence>
<dbReference type="GO" id="GO:0009279">
    <property type="term" value="C:cell outer membrane"/>
    <property type="evidence" value="ECO:0007669"/>
    <property type="project" value="UniProtKB-SubCell"/>
</dbReference>
<dbReference type="GO" id="GO:0015344">
    <property type="term" value="F:siderophore uptake transmembrane transporter activity"/>
    <property type="evidence" value="ECO:0007669"/>
    <property type="project" value="TreeGrafter"/>
</dbReference>
<dbReference type="PANTHER" id="PTHR32552">
    <property type="entry name" value="FERRICHROME IRON RECEPTOR-RELATED"/>
    <property type="match status" value="1"/>
</dbReference>
<dbReference type="EMBL" id="JABEOV010000010">
    <property type="protein sequence ID" value="NNG53113.1"/>
    <property type="molecule type" value="Genomic_DNA"/>
</dbReference>
<dbReference type="Gene3D" id="2.170.130.10">
    <property type="entry name" value="TonB-dependent receptor, plug domain"/>
    <property type="match status" value="1"/>
</dbReference>
<evidence type="ECO:0000313" key="18">
    <source>
        <dbReference type="Proteomes" id="UP000557656"/>
    </source>
</evidence>
<protein>
    <submittedName>
        <fullName evidence="16">TonB-dependent siderophore receptor</fullName>
    </submittedName>
</protein>
<evidence type="ECO:0000313" key="16">
    <source>
        <dbReference type="EMBL" id="NVP30602.1"/>
    </source>
</evidence>
<keyword evidence="12" id="KW-0732">Signal</keyword>
<dbReference type="AlphaFoldDB" id="A0A7Y7UPT1"/>
<dbReference type="InterPro" id="IPR010105">
    <property type="entry name" value="TonB_sidphr_rcpt"/>
</dbReference>
<dbReference type="CDD" id="cd01347">
    <property type="entry name" value="ligand_gated_channel"/>
    <property type="match status" value="1"/>
</dbReference>
<dbReference type="InterPro" id="IPR036942">
    <property type="entry name" value="Beta-barrel_TonB_sf"/>
</dbReference>
<feature type="chain" id="PRO_5031168159" evidence="12">
    <location>
        <begin position="28"/>
        <end position="698"/>
    </location>
</feature>
<dbReference type="PROSITE" id="PS52016">
    <property type="entry name" value="TONB_DEPENDENT_REC_3"/>
    <property type="match status" value="1"/>
</dbReference>
<evidence type="ECO:0000256" key="6">
    <source>
        <dbReference type="ARBA" id="ARBA00023077"/>
    </source>
</evidence>
<dbReference type="GO" id="GO:0015891">
    <property type="term" value="P:siderophore transport"/>
    <property type="evidence" value="ECO:0007669"/>
    <property type="project" value="InterPro"/>
</dbReference>
<gene>
    <name evidence="15" type="ORF">HKX05_07095</name>
    <name evidence="16" type="ORF">HLV41_06070</name>
</gene>
<evidence type="ECO:0000256" key="2">
    <source>
        <dbReference type="ARBA" id="ARBA00009810"/>
    </source>
</evidence>
<dbReference type="SUPFAM" id="SSF56935">
    <property type="entry name" value="Porins"/>
    <property type="match status" value="1"/>
</dbReference>
<evidence type="ECO:0000259" key="13">
    <source>
        <dbReference type="Pfam" id="PF00593"/>
    </source>
</evidence>
<dbReference type="InterPro" id="IPR000531">
    <property type="entry name" value="Beta-barrel_TonB"/>
</dbReference>
<comment type="similarity">
    <text evidence="2 10 11">Belongs to the TonB-dependent receptor family.</text>
</comment>
<dbReference type="EMBL" id="JABYQV010000004">
    <property type="protein sequence ID" value="NVP30602.1"/>
    <property type="molecule type" value="Genomic_DNA"/>
</dbReference>